<dbReference type="GO" id="GO:0008270">
    <property type="term" value="F:zinc ion binding"/>
    <property type="evidence" value="ECO:0007669"/>
    <property type="project" value="UniProtKB-KW"/>
</dbReference>
<dbReference type="Pfam" id="PF18386">
    <property type="entry name" value="ROQ_II"/>
    <property type="match status" value="1"/>
</dbReference>
<dbReference type="Proteomes" id="UP000054495">
    <property type="component" value="Unassembled WGS sequence"/>
</dbReference>
<proteinExistence type="predicted"/>
<feature type="region of interest" description="Disordered" evidence="11">
    <location>
        <begin position="761"/>
        <end position="783"/>
    </location>
</feature>
<dbReference type="InterPro" id="IPR000719">
    <property type="entry name" value="Prot_kinase_dom"/>
</dbReference>
<feature type="region of interest" description="Disordered" evidence="11">
    <location>
        <begin position="1316"/>
        <end position="1395"/>
    </location>
</feature>
<dbReference type="GO" id="GO:0061630">
    <property type="term" value="F:ubiquitin protein ligase activity"/>
    <property type="evidence" value="ECO:0007669"/>
    <property type="project" value="UniProtKB-EC"/>
</dbReference>
<dbReference type="Gene3D" id="4.10.1000.10">
    <property type="entry name" value="Zinc finger, CCCH-type"/>
    <property type="match status" value="1"/>
</dbReference>
<dbReference type="InterPro" id="IPR052249">
    <property type="entry name" value="Roquin_domain"/>
</dbReference>
<dbReference type="GO" id="GO:0004672">
    <property type="term" value="F:protein kinase activity"/>
    <property type="evidence" value="ECO:0007669"/>
    <property type="project" value="InterPro"/>
</dbReference>
<evidence type="ECO:0000256" key="6">
    <source>
        <dbReference type="ARBA" id="ARBA00022679"/>
    </source>
</evidence>
<dbReference type="PROSITE" id="PS00092">
    <property type="entry name" value="N6_MTASE"/>
    <property type="match status" value="1"/>
</dbReference>
<keyword evidence="5" id="KW-0489">Methyltransferase</keyword>
<dbReference type="InterPro" id="IPR011009">
    <property type="entry name" value="Kinase-like_dom_sf"/>
</dbReference>
<feature type="compositionally biased region" description="Polar residues" evidence="11">
    <location>
        <begin position="769"/>
        <end position="779"/>
    </location>
</feature>
<dbReference type="PROSITE" id="PS50011">
    <property type="entry name" value="PROTEIN_KINASE_DOM"/>
    <property type="match status" value="1"/>
</dbReference>
<dbReference type="SUPFAM" id="SSF57850">
    <property type="entry name" value="RING/U-box"/>
    <property type="match status" value="1"/>
</dbReference>
<evidence type="ECO:0000259" key="14">
    <source>
        <dbReference type="PROSITE" id="PS52001"/>
    </source>
</evidence>
<keyword evidence="8 10" id="KW-0863">Zinc-finger</keyword>
<evidence type="ECO:0000256" key="4">
    <source>
        <dbReference type="ARBA" id="ARBA00022490"/>
    </source>
</evidence>
<dbReference type="Pfam" id="PF09793">
    <property type="entry name" value="AD"/>
    <property type="match status" value="1"/>
</dbReference>
<name>A0A0D6LDL2_9BILA</name>
<dbReference type="GO" id="GO:0010494">
    <property type="term" value="C:cytoplasmic stress granule"/>
    <property type="evidence" value="ECO:0007669"/>
    <property type="project" value="TreeGrafter"/>
</dbReference>
<protein>
    <recommendedName>
        <fullName evidence="3">RING-type E3 ubiquitin transferase</fullName>
        <ecNumber evidence="3">2.3.2.27</ecNumber>
    </recommendedName>
</protein>
<dbReference type="InterPro" id="IPR000571">
    <property type="entry name" value="Znf_CCCH"/>
</dbReference>
<dbReference type="InterPro" id="IPR013083">
    <property type="entry name" value="Znf_RING/FYVE/PHD"/>
</dbReference>
<dbReference type="InterPro" id="IPR041523">
    <property type="entry name" value="ROQ_II"/>
</dbReference>
<evidence type="ECO:0000256" key="5">
    <source>
        <dbReference type="ARBA" id="ARBA00022603"/>
    </source>
</evidence>
<dbReference type="GO" id="GO:0008168">
    <property type="term" value="F:methyltransferase activity"/>
    <property type="evidence" value="ECO:0007669"/>
    <property type="project" value="UniProtKB-KW"/>
</dbReference>
<dbReference type="SUPFAM" id="SSF90229">
    <property type="entry name" value="CCCH zinc finger"/>
    <property type="match status" value="1"/>
</dbReference>
<dbReference type="Gene3D" id="3.30.40.10">
    <property type="entry name" value="Zinc/RING finger domain, C3HC4 (zinc finger)"/>
    <property type="match status" value="1"/>
</dbReference>
<dbReference type="Pfam" id="PF21166">
    <property type="entry name" value="LSM12_LSM"/>
    <property type="match status" value="1"/>
</dbReference>
<dbReference type="InterPro" id="IPR036855">
    <property type="entry name" value="Znf_CCCH_sf"/>
</dbReference>
<reference evidence="15 16" key="1">
    <citation type="submission" date="2013-05" db="EMBL/GenBank/DDBJ databases">
        <title>Draft genome of the parasitic nematode Anyclostoma ceylanicum.</title>
        <authorList>
            <person name="Mitreva M."/>
        </authorList>
    </citation>
    <scope>NUCLEOTIDE SEQUENCE [LARGE SCALE GENOMIC DNA]</scope>
</reference>
<dbReference type="InterPro" id="IPR002052">
    <property type="entry name" value="DNA_methylase_N6_adenine_CS"/>
</dbReference>
<dbReference type="GO" id="GO:0000209">
    <property type="term" value="P:protein polyubiquitination"/>
    <property type="evidence" value="ECO:0007669"/>
    <property type="project" value="TreeGrafter"/>
</dbReference>
<dbReference type="GO" id="GO:0035613">
    <property type="term" value="F:RNA stem-loop binding"/>
    <property type="evidence" value="ECO:0007669"/>
    <property type="project" value="TreeGrafter"/>
</dbReference>
<dbReference type="InterPro" id="IPR017907">
    <property type="entry name" value="Znf_RING_CS"/>
</dbReference>
<dbReference type="GO" id="GO:0003729">
    <property type="term" value="F:mRNA binding"/>
    <property type="evidence" value="ECO:0007669"/>
    <property type="project" value="TreeGrafter"/>
</dbReference>
<dbReference type="PROSITE" id="PS52001">
    <property type="entry name" value="AD"/>
    <property type="match status" value="1"/>
</dbReference>
<dbReference type="InterPro" id="IPR041370">
    <property type="entry name" value="Mlase_EEF1AKMT1/ZCCHC4"/>
</dbReference>
<feature type="domain" description="C3H1-type" evidence="13">
    <location>
        <begin position="730"/>
        <end position="758"/>
    </location>
</feature>
<feature type="domain" description="Protein kinase" evidence="12">
    <location>
        <begin position="1371"/>
        <end position="1668"/>
    </location>
</feature>
<dbReference type="PROSITE" id="PS50103">
    <property type="entry name" value="ZF_C3H1"/>
    <property type="match status" value="1"/>
</dbReference>
<keyword evidence="4" id="KW-0963">Cytoplasm</keyword>
<dbReference type="EC" id="2.3.2.27" evidence="3"/>
<feature type="zinc finger region" description="C3H1-type" evidence="10">
    <location>
        <begin position="730"/>
        <end position="758"/>
    </location>
</feature>
<keyword evidence="9 10" id="KW-0862">Zinc</keyword>
<evidence type="ECO:0000259" key="13">
    <source>
        <dbReference type="PROSITE" id="PS50103"/>
    </source>
</evidence>
<keyword evidence="7 10" id="KW-0479">Metal-binding</keyword>
<dbReference type="InterPro" id="IPR019181">
    <property type="entry name" value="LSM12_ABD"/>
</dbReference>
<feature type="compositionally biased region" description="Low complexity" evidence="11">
    <location>
        <begin position="1364"/>
        <end position="1374"/>
    </location>
</feature>
<keyword evidence="6" id="KW-0808">Transferase</keyword>
<evidence type="ECO:0000256" key="10">
    <source>
        <dbReference type="PROSITE-ProRule" id="PRU00723"/>
    </source>
</evidence>
<dbReference type="SMART" id="SM00356">
    <property type="entry name" value="ZnF_C3H1"/>
    <property type="match status" value="1"/>
</dbReference>
<feature type="compositionally biased region" description="Polar residues" evidence="11">
    <location>
        <begin position="1381"/>
        <end position="1395"/>
    </location>
</feature>
<comment type="subcellular location">
    <subcellularLocation>
        <location evidence="2">Cytoplasm</location>
    </subcellularLocation>
</comment>
<dbReference type="PANTHER" id="PTHR13139">
    <property type="entry name" value="RING FINGER AND CCCH-TYPE ZINC FINGER DOMAIN-CONTAINING PROTEIN"/>
    <property type="match status" value="1"/>
</dbReference>
<gene>
    <name evidence="15" type="ORF">ANCCEY_12908</name>
</gene>
<evidence type="ECO:0000256" key="1">
    <source>
        <dbReference type="ARBA" id="ARBA00000900"/>
    </source>
</evidence>
<evidence type="ECO:0000313" key="16">
    <source>
        <dbReference type="Proteomes" id="UP000054495"/>
    </source>
</evidence>
<sequence>MVSLGGEGAFPPGSTVHFKTALGASLQAQVVCFDPALKVLVVRDTSSGRATVRMFNIALISEIREIAGPANGDTLETMFSPSSMSNQQVNDRSALAENRRCIEAMETDVPLEGQRAFIQLRRTLDDVRWKGEDISVLERVVVRPPYTPESAAALQEGDSQSQSALMHVRKILSKPFVPESRMTDSDDDVPRLPADTLAILQQFQEEQRKIAEGIVDVVTEDWQLSQFWYAPETAVQLCREEPDVKVTIKLFEYDQRFAKKFPTEYVAYDYRHPHAVPEDLKGAFDVIIADPPFLADECLVKTAQTIRMLAKPNAKIILCTGAVMEKMLFDHHRAPVNLTCGHVVCTRCVPQLYDNSCPEDQCEATYPVSSYPINAALLSIVTDDIDEYLPMWKAGDVSKDVLSSIENALVSMAQYLHRAESERGGTVFSEILSRTMQRKLVSLLCFQIVEEEGRSRALKTSRAIAERIMTELLLSQQNSGSLSTHLWTAVRARGCQFLGPAMQEDVLKLILLALDKGALIARKTLVMYVVQMLSEDYPQVSKTCVGHVVQLLYRASCFNVLKRDGESSLMQLKDEFRSYESLRREHDAQIVQMAVECGLRISPDQWSALLYGDQAHRSHMQSIIDRLQTPHSYVQGIDELAAVASGSDPNSSACDLAQMAQLLRVFDTLPAHHERISWNRFADYIDALYKLIKSHAEFTLKRNEQRARDAQRAAASRRSAHPGGLDKAHAYKTKMCKDISARRLCPRGARCTYAHSIEELRDPSKRDNAQATAPSQPSNGPFVPMAQRVMLAVPPPSFPPNGGYHNEPTLTSVPPPPTAPTHPAMVPIVQVPVVMPSPTHHPLSSAPPTPGNPQMVMLTPGMPPRGMVMNNTPRHPQSPSGMHPTAPPPPSLWNAHHPAPRATVLMPHLNSPPSHPQPQFWVHPPPALYAFDPPSDNGFVWSGTHRPDIGVPPPPLQNARTCDQAPDTEQLMMKRNEIINRLAPLTLLDEDDFEDGGVGHVSYTVASSVLDERGELHPVALVVGPPALELPPIPPANLSAVPLPASAAEGTITVIGDIALATGQRPRAPSLPLVQLTSVVTACPTSILSTEGAPSATVQADCATMQVKDAISQPLPTPAIQRSQVVAPVQMCAVPVTFDAGVMGERIGTVIRPVALADPQDMVSNSLDKIIDVKERLNEAEGGKSSTAVSQQLLVELRIAEREMDLLDPRTQASCLLRELRQVDKQIEQIEAARPEDRVFSLSAYFEGAKEKFDYVQASTDRLRDRLYHVKKEVTYLKRMKRVLIRRLARYGESYSYAPLEIPDNVDIEDPIVKKRKERRERERERKEAQRAARRAQQAATDEKPPTNTDSVAEVQPAPPQPPTSTSEQSATEQIPLDSGQEPSTSQPSCNDSTRVTIKRIPLDALDVTIDLRTEDVEANTRTLVYAKSPDRGQLLREDIHMMKLLRHPHIVDFHASFVDGLSLYLILGSCAYGSVADVMMSSYQCGLPERAIAVILRQLLDALSYLHAQRIIHRSIRANHVLVDSKGSVRLTGFRLARRLAYGEKSTTDFDNHLESSLLWLAPEVLGQDLCGYSSKADIYSVGATLCEMANGFPPFGDMNRLEMLYEKSRGTTPRLLDSTTLPSFEEPSEHSKRTFTESFHNLTGLCLKANPANRPDANSLLSHPFLKKTRKSLIDLMPLAQKLEQVQRGLHELILVSGKTNTVEEKYDVPEWIF</sequence>
<dbReference type="Gene3D" id="1.20.120.1790">
    <property type="match status" value="1"/>
</dbReference>
<dbReference type="Pfam" id="PF00069">
    <property type="entry name" value="Pkinase"/>
    <property type="match status" value="1"/>
</dbReference>
<feature type="domain" description="AD" evidence="14">
    <location>
        <begin position="82"/>
        <end position="180"/>
    </location>
</feature>
<dbReference type="PROSITE" id="PS00518">
    <property type="entry name" value="ZF_RING_1"/>
    <property type="match status" value="1"/>
</dbReference>
<dbReference type="GO" id="GO:0005524">
    <property type="term" value="F:ATP binding"/>
    <property type="evidence" value="ECO:0007669"/>
    <property type="project" value="InterPro"/>
</dbReference>
<dbReference type="GO" id="GO:0003725">
    <property type="term" value="F:double-stranded RNA binding"/>
    <property type="evidence" value="ECO:0007669"/>
    <property type="project" value="TreeGrafter"/>
</dbReference>
<dbReference type="Pfam" id="PF10237">
    <property type="entry name" value="N6-adenineMlase"/>
    <property type="match status" value="1"/>
</dbReference>
<evidence type="ECO:0000256" key="8">
    <source>
        <dbReference type="ARBA" id="ARBA00022771"/>
    </source>
</evidence>
<evidence type="ECO:0000256" key="3">
    <source>
        <dbReference type="ARBA" id="ARBA00012483"/>
    </source>
</evidence>
<comment type="catalytic activity">
    <reaction evidence="1">
        <text>S-ubiquitinyl-[E2 ubiquitin-conjugating enzyme]-L-cysteine + [acceptor protein]-L-lysine = [E2 ubiquitin-conjugating enzyme]-L-cysteine + N(6)-ubiquitinyl-[acceptor protein]-L-lysine.</text>
        <dbReference type="EC" id="2.3.2.27"/>
    </reaction>
</comment>
<dbReference type="InterPro" id="IPR048575">
    <property type="entry name" value="Roquin_1_2-like_ROQ"/>
</dbReference>
<organism evidence="15 16">
    <name type="scientific">Ancylostoma ceylanicum</name>
    <dbReference type="NCBI Taxonomy" id="53326"/>
    <lineage>
        <taxon>Eukaryota</taxon>
        <taxon>Metazoa</taxon>
        <taxon>Ecdysozoa</taxon>
        <taxon>Nematoda</taxon>
        <taxon>Chromadorea</taxon>
        <taxon>Rhabditida</taxon>
        <taxon>Rhabditina</taxon>
        <taxon>Rhabditomorpha</taxon>
        <taxon>Strongyloidea</taxon>
        <taxon>Ancylostomatidae</taxon>
        <taxon>Ancylostomatinae</taxon>
        <taxon>Ancylostoma</taxon>
    </lineage>
</organism>
<dbReference type="Gene3D" id="1.10.510.10">
    <property type="entry name" value="Transferase(Phosphotransferase) domain 1"/>
    <property type="match status" value="1"/>
</dbReference>
<dbReference type="GO" id="GO:0006511">
    <property type="term" value="P:ubiquitin-dependent protein catabolic process"/>
    <property type="evidence" value="ECO:0007669"/>
    <property type="project" value="TreeGrafter"/>
</dbReference>
<evidence type="ECO:0000256" key="7">
    <source>
        <dbReference type="ARBA" id="ARBA00022723"/>
    </source>
</evidence>
<dbReference type="SUPFAM" id="SSF56112">
    <property type="entry name" value="Protein kinase-like (PK-like)"/>
    <property type="match status" value="1"/>
</dbReference>
<evidence type="ECO:0000313" key="15">
    <source>
        <dbReference type="EMBL" id="EPB68001.1"/>
    </source>
</evidence>
<evidence type="ECO:0000256" key="2">
    <source>
        <dbReference type="ARBA" id="ARBA00004496"/>
    </source>
</evidence>
<dbReference type="Pfam" id="PF21206">
    <property type="entry name" value="Roquin_1_2-like_ROQ"/>
    <property type="match status" value="1"/>
</dbReference>
<evidence type="ECO:0000259" key="12">
    <source>
        <dbReference type="PROSITE" id="PS50011"/>
    </source>
</evidence>
<accession>A0A0D6LDL2</accession>
<dbReference type="GO" id="GO:0032259">
    <property type="term" value="P:methylation"/>
    <property type="evidence" value="ECO:0007669"/>
    <property type="project" value="UniProtKB-KW"/>
</dbReference>
<keyword evidence="16" id="KW-1185">Reference proteome</keyword>
<feature type="compositionally biased region" description="Basic and acidic residues" evidence="11">
    <location>
        <begin position="1320"/>
        <end position="1331"/>
    </location>
</feature>
<dbReference type="GO" id="GO:0000288">
    <property type="term" value="P:nuclear-transcribed mRNA catabolic process, deadenylation-dependent decay"/>
    <property type="evidence" value="ECO:0007669"/>
    <property type="project" value="TreeGrafter"/>
</dbReference>
<keyword evidence="15" id="KW-0418">Kinase</keyword>
<dbReference type="PANTHER" id="PTHR13139:SF54">
    <property type="entry name" value="RING-TYPE E3 UBIQUITIN TRANSFERASE"/>
    <property type="match status" value="1"/>
</dbReference>
<evidence type="ECO:0000256" key="11">
    <source>
        <dbReference type="SAM" id="MobiDB-lite"/>
    </source>
</evidence>
<dbReference type="EMBL" id="KE125524">
    <property type="protein sequence ID" value="EPB68001.1"/>
    <property type="molecule type" value="Genomic_DNA"/>
</dbReference>
<dbReference type="InterPro" id="IPR048478">
    <property type="entry name" value="LSM12_LSM"/>
</dbReference>
<evidence type="ECO:0000256" key="9">
    <source>
        <dbReference type="ARBA" id="ARBA00022833"/>
    </source>
</evidence>
<dbReference type="InterPro" id="IPR047574">
    <property type="entry name" value="AD"/>
</dbReference>
<dbReference type="SMART" id="SM00995">
    <property type="entry name" value="AD"/>
    <property type="match status" value="1"/>
</dbReference>